<dbReference type="EMBL" id="QICC01000027">
    <property type="protein sequence ID" value="RNM41754.1"/>
    <property type="molecule type" value="Genomic_DNA"/>
</dbReference>
<reference evidence="13" key="2">
    <citation type="submission" date="2018-05" db="EMBL/GenBank/DDBJ databases">
        <title>Genome Sequencing of selected type strains of the family Eggerthellaceae.</title>
        <authorList>
            <person name="Danylec N."/>
            <person name="Stoll D.A."/>
            <person name="Doetsch A."/>
            <person name="Huch M."/>
        </authorList>
    </citation>
    <scope>NUCLEOTIDE SEQUENCE [LARGE SCALE GENOMIC DNA]</scope>
    <source>
        <strain evidence="13">DSM 16107</strain>
    </source>
</reference>
<evidence type="ECO:0000256" key="4">
    <source>
        <dbReference type="ARBA" id="ARBA00023125"/>
    </source>
</evidence>
<dbReference type="Gene3D" id="6.10.250.690">
    <property type="match status" value="1"/>
</dbReference>
<feature type="modified residue" description="4-aspartylphosphate" evidence="6">
    <location>
        <position position="52"/>
    </location>
</feature>
<evidence type="ECO:0000313" key="11">
    <source>
        <dbReference type="EMBL" id="RNM41754.1"/>
    </source>
</evidence>
<evidence type="ECO:0000313" key="13">
    <source>
        <dbReference type="Proteomes" id="UP000270112"/>
    </source>
</evidence>
<dbReference type="Gene3D" id="1.10.10.10">
    <property type="entry name" value="Winged helix-like DNA-binding domain superfamily/Winged helix DNA-binding domain"/>
    <property type="match status" value="1"/>
</dbReference>
<dbReference type="FunFam" id="3.40.50.2300:FF:000001">
    <property type="entry name" value="DNA-binding response regulator PhoB"/>
    <property type="match status" value="1"/>
</dbReference>
<dbReference type="GO" id="GO:0000156">
    <property type="term" value="F:phosphorelay response regulator activity"/>
    <property type="evidence" value="ECO:0007669"/>
    <property type="project" value="TreeGrafter"/>
</dbReference>
<comment type="caution">
    <text evidence="11">The sequence shown here is derived from an EMBL/GenBank/DDBJ whole genome shotgun (WGS) entry which is preliminary data.</text>
</comment>
<evidence type="ECO:0000259" key="9">
    <source>
        <dbReference type="PROSITE" id="PS51755"/>
    </source>
</evidence>
<evidence type="ECO:0000256" key="7">
    <source>
        <dbReference type="PROSITE-ProRule" id="PRU01091"/>
    </source>
</evidence>
<dbReference type="Proteomes" id="UP000270112">
    <property type="component" value="Unassembled WGS sequence"/>
</dbReference>
<keyword evidence="12" id="KW-1185">Reference proteome</keyword>
<sequence>MKKILLVDDESSIARLVQSMAEDAGYAFAHAADGYEGLAAVEREQPDLIIMDVMMPKMDGFTTCRRMRERGITCPIIFLSAKGDIVDKGVGFQAGGDDYMVKPFDPRELLMHIEAHLRRAQMAAAPPAPREGILRAGRFVLDQGQFRVTKDGERLALTPKEFKIFFALASSSGLVLSKEQLVEAAWGKEFVGETSSITVFIKKLREKVEDDASDPRIIQTVWGIGYRFEPDGEDA</sequence>
<dbReference type="SMART" id="SM00862">
    <property type="entry name" value="Trans_reg_C"/>
    <property type="match status" value="1"/>
</dbReference>
<gene>
    <name evidence="10" type="ORF">C1876_06305</name>
    <name evidence="11" type="ORF">DMP09_08060</name>
</gene>
<dbReference type="CDD" id="cd00383">
    <property type="entry name" value="trans_reg_C"/>
    <property type="match status" value="1"/>
</dbReference>
<evidence type="ECO:0000256" key="5">
    <source>
        <dbReference type="ARBA" id="ARBA00023163"/>
    </source>
</evidence>
<dbReference type="Pfam" id="PF00072">
    <property type="entry name" value="Response_reg"/>
    <property type="match status" value="1"/>
</dbReference>
<evidence type="ECO:0000313" key="12">
    <source>
        <dbReference type="Proteomes" id="UP000253817"/>
    </source>
</evidence>
<dbReference type="CDD" id="cd17574">
    <property type="entry name" value="REC_OmpR"/>
    <property type="match status" value="1"/>
</dbReference>
<keyword evidence="2" id="KW-0902">Two-component regulatory system</keyword>
<evidence type="ECO:0000256" key="1">
    <source>
        <dbReference type="ARBA" id="ARBA00022553"/>
    </source>
</evidence>
<feature type="domain" description="Response regulatory" evidence="8">
    <location>
        <begin position="3"/>
        <end position="117"/>
    </location>
</feature>
<evidence type="ECO:0000256" key="2">
    <source>
        <dbReference type="ARBA" id="ARBA00023012"/>
    </source>
</evidence>
<reference evidence="10 12" key="1">
    <citation type="journal article" date="2018" name="Elife">
        <title>Discovery and characterization of a prevalent human gut bacterial enzyme sufficient for the inactivation of a family of plant toxins.</title>
        <authorList>
            <person name="Koppel N."/>
            <person name="Bisanz J.E."/>
            <person name="Pandelia M.E."/>
            <person name="Turnbaugh P.J."/>
            <person name="Balskus E.P."/>
        </authorList>
    </citation>
    <scope>NUCLEOTIDE SEQUENCE [LARGE SCALE GENOMIC DNA]</scope>
    <source>
        <strain evidence="10 12">DSM 16107</strain>
    </source>
</reference>
<dbReference type="OrthoDB" id="9775518at2"/>
<keyword evidence="5" id="KW-0804">Transcription</keyword>
<feature type="DNA-binding region" description="OmpR/PhoB-type" evidence="7">
    <location>
        <begin position="131"/>
        <end position="230"/>
    </location>
</feature>
<dbReference type="AlphaFoldDB" id="A0A3N0IXP8"/>
<reference evidence="11" key="3">
    <citation type="journal article" date="2019" name="Microbiol. Resour. Announc.">
        <title>Draft Genome Sequences of Type Strains of Gordonibacter faecihominis, Paraeggerthella hongkongensis, Parvibacter caecicola,Slackia equolifaciens, Slackia faecicanis, and Slackia isoflavoniconvertens.</title>
        <authorList>
            <person name="Danylec N."/>
            <person name="Stoll D.A."/>
            <person name="Dotsch A."/>
            <person name="Huch M."/>
        </authorList>
    </citation>
    <scope>NUCLEOTIDE SEQUENCE</scope>
    <source>
        <strain evidence="11">DSM 16107</strain>
    </source>
</reference>
<dbReference type="PROSITE" id="PS51755">
    <property type="entry name" value="OMPR_PHOB"/>
    <property type="match status" value="1"/>
</dbReference>
<dbReference type="SUPFAM" id="SSF52172">
    <property type="entry name" value="CheY-like"/>
    <property type="match status" value="1"/>
</dbReference>
<feature type="domain" description="OmpR/PhoB-type" evidence="9">
    <location>
        <begin position="131"/>
        <end position="230"/>
    </location>
</feature>
<dbReference type="InterPro" id="IPR039420">
    <property type="entry name" value="WalR-like"/>
</dbReference>
<accession>A0A3N0IXP8</accession>
<dbReference type="InterPro" id="IPR036388">
    <property type="entry name" value="WH-like_DNA-bd_sf"/>
</dbReference>
<dbReference type="SUPFAM" id="SSF46894">
    <property type="entry name" value="C-terminal effector domain of the bipartite response regulators"/>
    <property type="match status" value="1"/>
</dbReference>
<keyword evidence="4 7" id="KW-0238">DNA-binding</keyword>
<evidence type="ECO:0000313" key="10">
    <source>
        <dbReference type="EMBL" id="RDB69661.1"/>
    </source>
</evidence>
<dbReference type="InterPro" id="IPR016032">
    <property type="entry name" value="Sig_transdc_resp-reg_C-effctor"/>
</dbReference>
<proteinExistence type="predicted"/>
<evidence type="ECO:0000259" key="8">
    <source>
        <dbReference type="PROSITE" id="PS50110"/>
    </source>
</evidence>
<dbReference type="InterPro" id="IPR001789">
    <property type="entry name" value="Sig_transdc_resp-reg_receiver"/>
</dbReference>
<dbReference type="SMART" id="SM00448">
    <property type="entry name" value="REC"/>
    <property type="match status" value="1"/>
</dbReference>
<dbReference type="PANTHER" id="PTHR48111:SF40">
    <property type="entry name" value="PHOSPHATE REGULON TRANSCRIPTIONAL REGULATORY PROTEIN PHOB"/>
    <property type="match status" value="1"/>
</dbReference>
<dbReference type="GO" id="GO:0032993">
    <property type="term" value="C:protein-DNA complex"/>
    <property type="evidence" value="ECO:0007669"/>
    <property type="project" value="TreeGrafter"/>
</dbReference>
<evidence type="ECO:0000256" key="3">
    <source>
        <dbReference type="ARBA" id="ARBA00023015"/>
    </source>
</evidence>
<dbReference type="EMBL" id="PPTT01000008">
    <property type="protein sequence ID" value="RDB69661.1"/>
    <property type="molecule type" value="Genomic_DNA"/>
</dbReference>
<dbReference type="GO" id="GO:0000976">
    <property type="term" value="F:transcription cis-regulatory region binding"/>
    <property type="evidence" value="ECO:0007669"/>
    <property type="project" value="TreeGrafter"/>
</dbReference>
<dbReference type="PANTHER" id="PTHR48111">
    <property type="entry name" value="REGULATOR OF RPOS"/>
    <property type="match status" value="1"/>
</dbReference>
<dbReference type="Gene3D" id="3.40.50.2300">
    <property type="match status" value="1"/>
</dbReference>
<protein>
    <submittedName>
        <fullName evidence="11">DNA-binding response regulator</fullName>
    </submittedName>
</protein>
<keyword evidence="3" id="KW-0805">Transcription regulation</keyword>
<keyword evidence="1 6" id="KW-0597">Phosphoprotein</keyword>
<dbReference type="GO" id="GO:0006355">
    <property type="term" value="P:regulation of DNA-templated transcription"/>
    <property type="evidence" value="ECO:0007669"/>
    <property type="project" value="InterPro"/>
</dbReference>
<dbReference type="FunFam" id="1.10.10.10:FF:000018">
    <property type="entry name" value="DNA-binding response regulator ResD"/>
    <property type="match status" value="1"/>
</dbReference>
<dbReference type="GO" id="GO:0005829">
    <property type="term" value="C:cytosol"/>
    <property type="evidence" value="ECO:0007669"/>
    <property type="project" value="TreeGrafter"/>
</dbReference>
<name>A0A3N0IXP8_9ACTN</name>
<dbReference type="InterPro" id="IPR011006">
    <property type="entry name" value="CheY-like_superfamily"/>
</dbReference>
<evidence type="ECO:0000256" key="6">
    <source>
        <dbReference type="PROSITE-ProRule" id="PRU00169"/>
    </source>
</evidence>
<dbReference type="Pfam" id="PF00486">
    <property type="entry name" value="Trans_reg_C"/>
    <property type="match status" value="1"/>
</dbReference>
<organism evidence="11 13">
    <name type="scientific">Eggerthella sinensis</name>
    <dbReference type="NCBI Taxonomy" id="242230"/>
    <lineage>
        <taxon>Bacteria</taxon>
        <taxon>Bacillati</taxon>
        <taxon>Actinomycetota</taxon>
        <taxon>Coriobacteriia</taxon>
        <taxon>Eggerthellales</taxon>
        <taxon>Eggerthellaceae</taxon>
        <taxon>Eggerthella</taxon>
    </lineage>
</organism>
<dbReference type="InterPro" id="IPR001867">
    <property type="entry name" value="OmpR/PhoB-type_DNA-bd"/>
</dbReference>
<dbReference type="RefSeq" id="WP_114545863.1">
    <property type="nucleotide sequence ID" value="NZ_CALJMG010000070.1"/>
</dbReference>
<dbReference type="PROSITE" id="PS50110">
    <property type="entry name" value="RESPONSE_REGULATORY"/>
    <property type="match status" value="1"/>
</dbReference>
<dbReference type="Proteomes" id="UP000253817">
    <property type="component" value="Unassembled WGS sequence"/>
</dbReference>